<dbReference type="CDD" id="cd00083">
    <property type="entry name" value="bHLH_SF"/>
    <property type="match status" value="1"/>
</dbReference>
<dbReference type="OrthoDB" id="690068at2759"/>
<dbReference type="Pfam" id="PF00010">
    <property type="entry name" value="HLH"/>
    <property type="match status" value="1"/>
</dbReference>
<dbReference type="InterPro" id="IPR011598">
    <property type="entry name" value="bHLH_dom"/>
</dbReference>
<feature type="compositionally biased region" description="Polar residues" evidence="1">
    <location>
        <begin position="343"/>
        <end position="353"/>
    </location>
</feature>
<dbReference type="EMBL" id="AZGY01000008">
    <property type="protein sequence ID" value="KZZ95960.1"/>
    <property type="molecule type" value="Genomic_DNA"/>
</dbReference>
<dbReference type="InterPro" id="IPR036638">
    <property type="entry name" value="HLH_DNA-bd_sf"/>
</dbReference>
<dbReference type="PROSITE" id="PS50888">
    <property type="entry name" value="BHLH"/>
    <property type="match status" value="1"/>
</dbReference>
<proteinExistence type="predicted"/>
<keyword evidence="4" id="KW-1185">Reference proteome</keyword>
<dbReference type="STRING" id="1081109.A0A166PD00"/>
<evidence type="ECO:0000313" key="3">
    <source>
        <dbReference type="EMBL" id="KZZ95960.1"/>
    </source>
</evidence>
<evidence type="ECO:0000259" key="2">
    <source>
        <dbReference type="PROSITE" id="PS50888"/>
    </source>
</evidence>
<gene>
    <name evidence="3" type="ORF">AAL_04256</name>
</gene>
<comment type="caution">
    <text evidence="3">The sequence shown here is derived from an EMBL/GenBank/DDBJ whole genome shotgun (WGS) entry which is preliminary data.</text>
</comment>
<feature type="region of interest" description="Disordered" evidence="1">
    <location>
        <begin position="78"/>
        <end position="108"/>
    </location>
</feature>
<dbReference type="Gene3D" id="4.10.280.10">
    <property type="entry name" value="Helix-loop-helix DNA-binding domain"/>
    <property type="match status" value="1"/>
</dbReference>
<dbReference type="PANTHER" id="PTHR46266:SF4">
    <property type="entry name" value="TRANSCRIPTION FACTOR TT8"/>
    <property type="match status" value="1"/>
</dbReference>
<dbReference type="PANTHER" id="PTHR46266">
    <property type="entry name" value="TRANSCRIPTION FACTOR TT8"/>
    <property type="match status" value="1"/>
</dbReference>
<feature type="region of interest" description="Disordered" evidence="1">
    <location>
        <begin position="244"/>
        <end position="398"/>
    </location>
</feature>
<feature type="compositionally biased region" description="Polar residues" evidence="1">
    <location>
        <begin position="282"/>
        <end position="300"/>
    </location>
</feature>
<feature type="region of interest" description="Disordered" evidence="1">
    <location>
        <begin position="155"/>
        <end position="184"/>
    </location>
</feature>
<sequence>MPRPTLPPTPVSSTDIKGQDEAPSFSSIHLAFELPPPAIHDPSRVSPVDVKASRTAYKTPTLAAASSPRSAYPLQAAETVKSRRRMSVTKENHSKDTLTFALPPPPTRSRKIIQMKPQTQQLGEATDSMLAEHTSQAGGKRSAAAGKVATIGKIAPQPNAADASGTPEKRKHPSSTSAAGRKIARKTAHSLIERRRRSKMNEEFAVLKNMIPACSGEMHKLAILQASIEYVVYLEDCVAKLKAQQRDNRQSGMAHVDSLPSIRDFHPTFQADPSGDVEMSDSDTVSPVFTGQADHSSTSPGHKPAAETQNLLQPSSSDQRHYSFSTSAGTSPAFRPQRHGAYAQSSAAGSTLPSPALNPHSDLDQEATAALLMLNNDRRAPDPASNARGLSVRDLLST</sequence>
<dbReference type="SMART" id="SM00353">
    <property type="entry name" value="HLH"/>
    <property type="match status" value="1"/>
</dbReference>
<name>A0A166PD00_9HYPO</name>
<dbReference type="GO" id="GO:0046983">
    <property type="term" value="F:protein dimerization activity"/>
    <property type="evidence" value="ECO:0007669"/>
    <property type="project" value="InterPro"/>
</dbReference>
<dbReference type="AlphaFoldDB" id="A0A166PD00"/>
<organism evidence="3 4">
    <name type="scientific">Moelleriella libera RCEF 2490</name>
    <dbReference type="NCBI Taxonomy" id="1081109"/>
    <lineage>
        <taxon>Eukaryota</taxon>
        <taxon>Fungi</taxon>
        <taxon>Dikarya</taxon>
        <taxon>Ascomycota</taxon>
        <taxon>Pezizomycotina</taxon>
        <taxon>Sordariomycetes</taxon>
        <taxon>Hypocreomycetidae</taxon>
        <taxon>Hypocreales</taxon>
        <taxon>Clavicipitaceae</taxon>
        <taxon>Moelleriella</taxon>
    </lineage>
</organism>
<evidence type="ECO:0000256" key="1">
    <source>
        <dbReference type="SAM" id="MobiDB-lite"/>
    </source>
</evidence>
<dbReference type="SUPFAM" id="SSF47459">
    <property type="entry name" value="HLH, helix-loop-helix DNA-binding domain"/>
    <property type="match status" value="1"/>
</dbReference>
<feature type="compositionally biased region" description="Polar residues" evidence="1">
    <location>
        <begin position="307"/>
        <end position="330"/>
    </location>
</feature>
<reference evidence="3 4" key="1">
    <citation type="journal article" date="2016" name="Genome Biol. Evol.">
        <title>Divergent and convergent evolution of fungal pathogenicity.</title>
        <authorList>
            <person name="Shang Y."/>
            <person name="Xiao G."/>
            <person name="Zheng P."/>
            <person name="Cen K."/>
            <person name="Zhan S."/>
            <person name="Wang C."/>
        </authorList>
    </citation>
    <scope>NUCLEOTIDE SEQUENCE [LARGE SCALE GENOMIC DNA]</scope>
    <source>
        <strain evidence="3 4">RCEF 2490</strain>
    </source>
</reference>
<dbReference type="Proteomes" id="UP000078544">
    <property type="component" value="Unassembled WGS sequence"/>
</dbReference>
<feature type="domain" description="BHLH" evidence="2">
    <location>
        <begin position="184"/>
        <end position="234"/>
    </location>
</feature>
<feature type="region of interest" description="Disordered" evidence="1">
    <location>
        <begin position="1"/>
        <end position="24"/>
    </location>
</feature>
<evidence type="ECO:0000313" key="4">
    <source>
        <dbReference type="Proteomes" id="UP000078544"/>
    </source>
</evidence>
<protein>
    <submittedName>
        <fullName evidence="3">Extensin</fullName>
    </submittedName>
</protein>
<feature type="compositionally biased region" description="Pro residues" evidence="1">
    <location>
        <begin position="1"/>
        <end position="10"/>
    </location>
</feature>
<accession>A0A166PD00</accession>